<dbReference type="Proteomes" id="UP000014243">
    <property type="component" value="Unassembled WGS sequence"/>
</dbReference>
<gene>
    <name evidence="1" type="ORF">Lpp126_14676</name>
</gene>
<organism evidence="1 2">
    <name type="scientific">Lacticaseibacillus paracasei subsp. paracasei Lpp126</name>
    <dbReference type="NCBI Taxonomy" id="1256206"/>
    <lineage>
        <taxon>Bacteria</taxon>
        <taxon>Bacillati</taxon>
        <taxon>Bacillota</taxon>
        <taxon>Bacilli</taxon>
        <taxon>Lactobacillales</taxon>
        <taxon>Lactobacillaceae</taxon>
        <taxon>Lacticaseibacillus</taxon>
    </lineage>
</organism>
<dbReference type="InterPro" id="IPR020034">
    <property type="entry name" value="CHP03577_EF0830/AHA3911"/>
</dbReference>
<evidence type="ECO:0000313" key="1">
    <source>
        <dbReference type="EMBL" id="EPC72508.1"/>
    </source>
</evidence>
<sequence>LTPQFGWPERHGMRSVQEGITAIEDGNKVLGFGFMDQEALGKALVEAWNKKYPEA</sequence>
<feature type="non-terminal residue" evidence="1">
    <location>
        <position position="1"/>
    </location>
</feature>
<dbReference type="Pfam" id="PF14272">
    <property type="entry name" value="Gly_rich_SFCGS"/>
    <property type="match status" value="1"/>
</dbReference>
<dbReference type="AlphaFoldDB" id="S2RYP7"/>
<dbReference type="EMBL" id="ANKC01001049">
    <property type="protein sequence ID" value="EPC72508.1"/>
    <property type="molecule type" value="Genomic_DNA"/>
</dbReference>
<protein>
    <submittedName>
        <fullName evidence="1">Uncharacterized protein</fullName>
    </submittedName>
</protein>
<proteinExistence type="predicted"/>
<accession>S2RYP7</accession>
<reference evidence="1 2" key="1">
    <citation type="journal article" date="2013" name="PLoS ONE">
        <title>Lactobacillus paracasei comparative genomics: towards species pan-genome definition and exploitation of diversity.</title>
        <authorList>
            <person name="Smokvina T."/>
            <person name="Wels M."/>
            <person name="Polka J."/>
            <person name="Chervaux C."/>
            <person name="Brisse S."/>
            <person name="Boekhorst J."/>
            <person name="van Hylckama Vlieg J.E."/>
            <person name="Siezen R.J."/>
        </authorList>
    </citation>
    <scope>NUCLEOTIDE SEQUENCE [LARGE SCALE GENOMIC DNA]</scope>
    <source>
        <strain evidence="1 2">Lpp126</strain>
    </source>
</reference>
<name>S2RYP7_LACPA</name>
<comment type="caution">
    <text evidence="1">The sequence shown here is derived from an EMBL/GenBank/DDBJ whole genome shotgun (WGS) entry which is preliminary data.</text>
</comment>
<dbReference type="PATRIC" id="fig|1256206.3.peg.2245"/>
<evidence type="ECO:0000313" key="2">
    <source>
        <dbReference type="Proteomes" id="UP000014243"/>
    </source>
</evidence>